<gene>
    <name evidence="3" type="ORF">J2N86_12690</name>
</gene>
<dbReference type="Pfam" id="PF00534">
    <property type="entry name" value="Glycos_transf_1"/>
    <property type="match status" value="1"/>
</dbReference>
<dbReference type="EMBL" id="CP071527">
    <property type="protein sequence ID" value="USQ13522.1"/>
    <property type="molecule type" value="Genomic_DNA"/>
</dbReference>
<dbReference type="InterPro" id="IPR001296">
    <property type="entry name" value="Glyco_trans_1"/>
</dbReference>
<keyword evidence="1" id="KW-0808">Transferase</keyword>
<dbReference type="Proteomes" id="UP001057474">
    <property type="component" value="Chromosome"/>
</dbReference>
<evidence type="ECO:0000313" key="3">
    <source>
        <dbReference type="EMBL" id="USQ13522.1"/>
    </source>
</evidence>
<sequence>MKKDDPLKEATIVNATALHSGGALSILHQFLTHVREEEIYYIFIHPSLNITLEKKNVYFIKKEVNSIIKRIFWDSWGLKQWLKKHHIKAKALLSLQNTSLAGSKALPKIIYLHQGLSLHQQKWSFFKRQERRLAFYKYVYPLFIFLHADKKTKFVVQTQWMKKALCTYFNQKDEQVCVIKPDILRRDINNITTLELPFQYTLFYPATSALFKNHEELIYALHEIKKKDASLSIGLYLTINQEENKSLAELIKKLELQNNVLFLGALSYEHVLMYYKSCSTVVFPSYIESFGLPLVEAAMFGKPLVAIDEDYAREVISSYPGALFAPRNAPQQWMNAIEKSFSYTNIKPYSPNYETSWSDFFTLLHEK</sequence>
<name>A0ABY4Y8P3_9GAMM</name>
<organism evidence="3 4">
    <name type="scientific">Legionella lytica</name>
    <dbReference type="NCBI Taxonomy" id="96232"/>
    <lineage>
        <taxon>Bacteria</taxon>
        <taxon>Pseudomonadati</taxon>
        <taxon>Pseudomonadota</taxon>
        <taxon>Gammaproteobacteria</taxon>
        <taxon>Legionellales</taxon>
        <taxon>Legionellaceae</taxon>
        <taxon>Legionella</taxon>
    </lineage>
</organism>
<evidence type="ECO:0000259" key="2">
    <source>
        <dbReference type="Pfam" id="PF00534"/>
    </source>
</evidence>
<keyword evidence="4" id="KW-1185">Reference proteome</keyword>
<protein>
    <submittedName>
        <fullName evidence="3">Glycosyltransferase</fullName>
    </submittedName>
</protein>
<reference evidence="3" key="1">
    <citation type="submission" date="2021-03" db="EMBL/GenBank/DDBJ databases">
        <title>Legionella lytica PCM 2298.</title>
        <authorList>
            <person name="Koper P."/>
        </authorList>
    </citation>
    <scope>NUCLEOTIDE SEQUENCE</scope>
    <source>
        <strain evidence="3">PCM 2298</strain>
    </source>
</reference>
<feature type="domain" description="Glycosyl transferase family 1" evidence="2">
    <location>
        <begin position="211"/>
        <end position="339"/>
    </location>
</feature>
<dbReference type="PANTHER" id="PTHR46401:SF2">
    <property type="entry name" value="GLYCOSYLTRANSFERASE WBBK-RELATED"/>
    <property type="match status" value="1"/>
</dbReference>
<dbReference type="RefSeq" id="WP_252579818.1">
    <property type="nucleotide sequence ID" value="NZ_CP071527.1"/>
</dbReference>
<dbReference type="PANTHER" id="PTHR46401">
    <property type="entry name" value="GLYCOSYLTRANSFERASE WBBK-RELATED"/>
    <property type="match status" value="1"/>
</dbReference>
<evidence type="ECO:0000256" key="1">
    <source>
        <dbReference type="ARBA" id="ARBA00022679"/>
    </source>
</evidence>
<evidence type="ECO:0000313" key="4">
    <source>
        <dbReference type="Proteomes" id="UP001057474"/>
    </source>
</evidence>
<dbReference type="SUPFAM" id="SSF53756">
    <property type="entry name" value="UDP-Glycosyltransferase/glycogen phosphorylase"/>
    <property type="match status" value="1"/>
</dbReference>
<proteinExistence type="predicted"/>
<accession>A0ABY4Y8P3</accession>
<dbReference type="Gene3D" id="3.40.50.2000">
    <property type="entry name" value="Glycogen Phosphorylase B"/>
    <property type="match status" value="2"/>
</dbReference>